<dbReference type="HOGENOM" id="CLU_042529_11_1_11"/>
<reference evidence="7 8" key="1">
    <citation type="journal article" date="2010" name="Stand. Genomic Sci.">
        <title>Complete genome sequence of Intrasporangium calvum type strain (7 KIP).</title>
        <authorList>
            <person name="Del Rio T.G."/>
            <person name="Chertkov O."/>
            <person name="Yasawong M."/>
            <person name="Lucas S."/>
            <person name="Deshpande S."/>
            <person name="Cheng J.F."/>
            <person name="Detter C."/>
            <person name="Tapia R."/>
            <person name="Han C."/>
            <person name="Goodwin L."/>
            <person name="Pitluck S."/>
            <person name="Liolios K."/>
            <person name="Ivanova N."/>
            <person name="Mavromatis K."/>
            <person name="Pati A."/>
            <person name="Chen A."/>
            <person name="Palaniappan K."/>
            <person name="Land M."/>
            <person name="Hauser L."/>
            <person name="Chang Y.J."/>
            <person name="Jeffries C.D."/>
            <person name="Rohde M."/>
            <person name="Pukall R."/>
            <person name="Sikorski J."/>
            <person name="Goker M."/>
            <person name="Woyke T."/>
            <person name="Bristow J."/>
            <person name="Eisen J.A."/>
            <person name="Markowitz V."/>
            <person name="Hugenholtz P."/>
            <person name="Kyrpides N.C."/>
            <person name="Klenk H.P."/>
            <person name="Lapidus A."/>
        </authorList>
    </citation>
    <scope>NUCLEOTIDE SEQUENCE [LARGE SCALE GENOMIC DNA]</scope>
    <source>
        <strain evidence="8">ATCC 23552 / DSM 43043 / JCM 3097 / NBRC 12989 / 7 KIP</strain>
    </source>
</reference>
<dbReference type="Pfam" id="PF08534">
    <property type="entry name" value="Redoxin"/>
    <property type="match status" value="1"/>
</dbReference>
<dbReference type="OrthoDB" id="9796554at2"/>
<dbReference type="EMBL" id="CP002343">
    <property type="protein sequence ID" value="ADU47210.1"/>
    <property type="molecule type" value="Genomic_DNA"/>
</dbReference>
<keyword evidence="3" id="KW-0735">Signal-anchor</keyword>
<dbReference type="Gene3D" id="3.40.30.10">
    <property type="entry name" value="Glutaredoxin"/>
    <property type="match status" value="1"/>
</dbReference>
<dbReference type="GO" id="GO:0030313">
    <property type="term" value="C:cell envelope"/>
    <property type="evidence" value="ECO:0007669"/>
    <property type="project" value="UniProtKB-SubCell"/>
</dbReference>
<protein>
    <submittedName>
        <fullName evidence="7">Redoxin domain protein</fullName>
    </submittedName>
</protein>
<comment type="subcellular location">
    <subcellularLocation>
        <location evidence="1">Cell envelope</location>
    </subcellularLocation>
</comment>
<dbReference type="Proteomes" id="UP000008914">
    <property type="component" value="Chromosome"/>
</dbReference>
<keyword evidence="4" id="KW-1015">Disulfide bond</keyword>
<evidence type="ECO:0000313" key="8">
    <source>
        <dbReference type="Proteomes" id="UP000008914"/>
    </source>
</evidence>
<dbReference type="STRING" id="710696.Intca_0665"/>
<dbReference type="SUPFAM" id="SSF52833">
    <property type="entry name" value="Thioredoxin-like"/>
    <property type="match status" value="1"/>
</dbReference>
<evidence type="ECO:0000313" key="7">
    <source>
        <dbReference type="EMBL" id="ADU47210.1"/>
    </source>
</evidence>
<keyword evidence="3" id="KW-0812">Transmembrane</keyword>
<dbReference type="AlphaFoldDB" id="E6SAG0"/>
<dbReference type="PANTHER" id="PTHR42852:SF6">
    <property type="entry name" value="THIOL:DISULFIDE INTERCHANGE PROTEIN DSBE"/>
    <property type="match status" value="1"/>
</dbReference>
<dbReference type="PROSITE" id="PS51352">
    <property type="entry name" value="THIOREDOXIN_2"/>
    <property type="match status" value="1"/>
</dbReference>
<gene>
    <name evidence="7" type="ordered locus">Intca_0665</name>
</gene>
<dbReference type="PROSITE" id="PS51318">
    <property type="entry name" value="TAT"/>
    <property type="match status" value="1"/>
</dbReference>
<dbReference type="PROSITE" id="PS51257">
    <property type="entry name" value="PROKAR_LIPOPROTEIN"/>
    <property type="match status" value="1"/>
</dbReference>
<evidence type="ECO:0000256" key="5">
    <source>
        <dbReference type="ARBA" id="ARBA00023284"/>
    </source>
</evidence>
<dbReference type="InterPro" id="IPR006311">
    <property type="entry name" value="TAT_signal"/>
</dbReference>
<dbReference type="GO" id="GO:0016491">
    <property type="term" value="F:oxidoreductase activity"/>
    <property type="evidence" value="ECO:0007669"/>
    <property type="project" value="InterPro"/>
</dbReference>
<evidence type="ECO:0000256" key="2">
    <source>
        <dbReference type="ARBA" id="ARBA00022748"/>
    </source>
</evidence>
<dbReference type="InterPro" id="IPR036249">
    <property type="entry name" value="Thioredoxin-like_sf"/>
</dbReference>
<dbReference type="CDD" id="cd02966">
    <property type="entry name" value="TlpA_like_family"/>
    <property type="match status" value="1"/>
</dbReference>
<evidence type="ECO:0000256" key="4">
    <source>
        <dbReference type="ARBA" id="ARBA00023157"/>
    </source>
</evidence>
<dbReference type="GO" id="GO:0017004">
    <property type="term" value="P:cytochrome complex assembly"/>
    <property type="evidence" value="ECO:0007669"/>
    <property type="project" value="UniProtKB-KW"/>
</dbReference>
<dbReference type="InterPro" id="IPR013740">
    <property type="entry name" value="Redoxin"/>
</dbReference>
<feature type="domain" description="Thioredoxin" evidence="6">
    <location>
        <begin position="57"/>
        <end position="201"/>
    </location>
</feature>
<keyword evidence="8" id="KW-1185">Reference proteome</keyword>
<dbReference type="InterPro" id="IPR050553">
    <property type="entry name" value="Thioredoxin_ResA/DsbE_sf"/>
</dbReference>
<dbReference type="KEGG" id="ica:Intca_0665"/>
<sequence length="203" mass="21143">MGDLDRRSALRWGSAALAGGLVASLAACSEDPNSVAGQARAGDRKNYVSGDGTIERLAPGNRGPAVRLAGTTLEGEPWSIEGTAGAVLVVNVWGSWCPPCIEETPDLQKAWEQVQADGLEVEFIGLDKMESPETGLAFQKANRVTYPSLAYDGGLPILALQGKATATPSTLVLDRVGRIAARVSGPVTTSTLRALVDDVLAEA</sequence>
<dbReference type="PANTHER" id="PTHR42852">
    <property type="entry name" value="THIOL:DISULFIDE INTERCHANGE PROTEIN DSBE"/>
    <property type="match status" value="1"/>
</dbReference>
<proteinExistence type="predicted"/>
<name>E6SAG0_INTC7</name>
<dbReference type="RefSeq" id="WP_013491530.1">
    <property type="nucleotide sequence ID" value="NC_014830.1"/>
</dbReference>
<organism evidence="7 8">
    <name type="scientific">Intrasporangium calvum (strain ATCC 23552 / DSM 43043 / JCM 3097 / NBRC 12989 / NCIMB 10167 / NRRL B-3866 / 7 KIP)</name>
    <dbReference type="NCBI Taxonomy" id="710696"/>
    <lineage>
        <taxon>Bacteria</taxon>
        <taxon>Bacillati</taxon>
        <taxon>Actinomycetota</taxon>
        <taxon>Actinomycetes</taxon>
        <taxon>Micrococcales</taxon>
        <taxon>Intrasporangiaceae</taxon>
        <taxon>Intrasporangium</taxon>
    </lineage>
</organism>
<evidence type="ECO:0000256" key="1">
    <source>
        <dbReference type="ARBA" id="ARBA00004196"/>
    </source>
</evidence>
<evidence type="ECO:0000259" key="6">
    <source>
        <dbReference type="PROSITE" id="PS51352"/>
    </source>
</evidence>
<dbReference type="InterPro" id="IPR013766">
    <property type="entry name" value="Thioredoxin_domain"/>
</dbReference>
<evidence type="ECO:0000256" key="3">
    <source>
        <dbReference type="ARBA" id="ARBA00022968"/>
    </source>
</evidence>
<keyword evidence="5" id="KW-0676">Redox-active center</keyword>
<dbReference type="eggNOG" id="COG0526">
    <property type="taxonomic scope" value="Bacteria"/>
</dbReference>
<keyword evidence="2" id="KW-0201">Cytochrome c-type biogenesis</keyword>
<accession>E6SAG0</accession>